<keyword evidence="17" id="KW-1208">Phospholipid metabolism</keyword>
<dbReference type="EC" id="2.7.7.41" evidence="6 18"/>
<dbReference type="PANTHER" id="PTHR46382:SF1">
    <property type="entry name" value="PHOSPHATIDATE CYTIDYLYLTRANSFERASE"/>
    <property type="match status" value="1"/>
</dbReference>
<keyword evidence="14" id="KW-0443">Lipid metabolism</keyword>
<dbReference type="GO" id="GO:0004605">
    <property type="term" value="F:phosphatidate cytidylyltransferase activity"/>
    <property type="evidence" value="ECO:0007669"/>
    <property type="project" value="UniProtKB-EC"/>
</dbReference>
<comment type="subcellular location">
    <subcellularLocation>
        <location evidence="2">Cell membrane</location>
        <topology evidence="2">Multi-pass membrane protein</topology>
    </subcellularLocation>
</comment>
<keyword evidence="15 19" id="KW-0472">Membrane</keyword>
<keyword evidence="9" id="KW-0444">Lipid biosynthesis</keyword>
<keyword evidence="16" id="KW-0594">Phospholipid biosynthesis</keyword>
<dbReference type="UniPathway" id="UPA00557">
    <property type="reaction ID" value="UER00614"/>
</dbReference>
<protein>
    <recommendedName>
        <fullName evidence="7 18">Phosphatidate cytidylyltransferase</fullName>
        <ecNumber evidence="6 18">2.7.7.41</ecNumber>
    </recommendedName>
</protein>
<comment type="similarity">
    <text evidence="5 18">Belongs to the CDS family.</text>
</comment>
<dbReference type="EMBL" id="CP029295">
    <property type="protein sequence ID" value="AXE61031.1"/>
    <property type="molecule type" value="Genomic_DNA"/>
</dbReference>
<evidence type="ECO:0000313" key="21">
    <source>
        <dbReference type="Proteomes" id="UP000252477"/>
    </source>
</evidence>
<dbReference type="AlphaFoldDB" id="A0A2Z5IRD4"/>
<dbReference type="PROSITE" id="PS01315">
    <property type="entry name" value="CDS"/>
    <property type="match status" value="1"/>
</dbReference>
<evidence type="ECO:0000256" key="2">
    <source>
        <dbReference type="ARBA" id="ARBA00004651"/>
    </source>
</evidence>
<keyword evidence="8" id="KW-1003">Cell membrane</keyword>
<comment type="pathway">
    <text evidence="3 18">Phospholipid metabolism; CDP-diacylglycerol biosynthesis; CDP-diacylglycerol from sn-glycerol 3-phosphate: step 3/3.</text>
</comment>
<evidence type="ECO:0000256" key="12">
    <source>
        <dbReference type="ARBA" id="ARBA00022695"/>
    </source>
</evidence>
<evidence type="ECO:0000256" key="7">
    <source>
        <dbReference type="ARBA" id="ARBA00019373"/>
    </source>
</evidence>
<evidence type="ECO:0000313" key="20">
    <source>
        <dbReference type="EMBL" id="AXE61031.1"/>
    </source>
</evidence>
<evidence type="ECO:0000256" key="10">
    <source>
        <dbReference type="ARBA" id="ARBA00022679"/>
    </source>
</evidence>
<evidence type="ECO:0000256" key="16">
    <source>
        <dbReference type="ARBA" id="ARBA00023209"/>
    </source>
</evidence>
<dbReference type="InterPro" id="IPR000374">
    <property type="entry name" value="PC_trans"/>
</dbReference>
<keyword evidence="21" id="KW-1185">Reference proteome</keyword>
<feature type="transmembrane region" description="Helical" evidence="19">
    <location>
        <begin position="34"/>
        <end position="52"/>
    </location>
</feature>
<accession>A0A2Z5IRD4</accession>
<sequence length="321" mass="36413">MKNIKLRATSVTILFMVILPFFFITYFLKVPGKSVGIVFYLVFSLWAGYEIIKHNQLERWANILLISLVSIVWIFPLDWYQTSATNPNAFWDTSQTGLSVESLVDQLRKGVFFKRDSISNIGFLSLSITYIFVTIIFLVNIKKYASLKTFFKSYFISLFTLIFVPWFLKILFIVNVANLYILFCIFIIPMASDTAAYFGGKFLGKKIIKRSLAPRISPNKSWEGAISGYIFGALFVFIAMYLGKITKDSRFLVLINIRQLIAALIILPLASQIGDLAFSGIKRLLNIKDFSNLIPGHGGLMDRFDSVSFVAVSTAIIMLIK</sequence>
<name>A0A2Z5IRD4_9BACT</name>
<dbReference type="KEGG" id="mpho:DA803_02970"/>
<evidence type="ECO:0000256" key="1">
    <source>
        <dbReference type="ARBA" id="ARBA00001698"/>
    </source>
</evidence>
<evidence type="ECO:0000256" key="5">
    <source>
        <dbReference type="ARBA" id="ARBA00010185"/>
    </source>
</evidence>
<evidence type="ECO:0000256" key="18">
    <source>
        <dbReference type="RuleBase" id="RU003938"/>
    </source>
</evidence>
<evidence type="ECO:0000256" key="17">
    <source>
        <dbReference type="ARBA" id="ARBA00023264"/>
    </source>
</evidence>
<dbReference type="Pfam" id="PF01148">
    <property type="entry name" value="CTP_transf_1"/>
    <property type="match status" value="1"/>
</dbReference>
<dbReference type="RefSeq" id="WP_114191125.1">
    <property type="nucleotide sequence ID" value="NZ_CP029295.1"/>
</dbReference>
<keyword evidence="10 18" id="KW-0808">Transferase</keyword>
<dbReference type="OrthoDB" id="9799199at2"/>
<evidence type="ECO:0000256" key="14">
    <source>
        <dbReference type="ARBA" id="ARBA00023098"/>
    </source>
</evidence>
<gene>
    <name evidence="20" type="ORF">DA803_02970</name>
</gene>
<feature type="transmembrane region" description="Helical" evidence="19">
    <location>
        <begin position="59"/>
        <end position="77"/>
    </location>
</feature>
<comment type="pathway">
    <text evidence="4">Lipid metabolism.</text>
</comment>
<feature type="transmembrane region" description="Helical" evidence="19">
    <location>
        <begin position="153"/>
        <end position="174"/>
    </location>
</feature>
<evidence type="ECO:0000256" key="19">
    <source>
        <dbReference type="SAM" id="Phobius"/>
    </source>
</evidence>
<comment type="catalytic activity">
    <reaction evidence="1 18">
        <text>a 1,2-diacyl-sn-glycero-3-phosphate + CTP + H(+) = a CDP-1,2-diacyl-sn-glycerol + diphosphate</text>
        <dbReference type="Rhea" id="RHEA:16229"/>
        <dbReference type="ChEBI" id="CHEBI:15378"/>
        <dbReference type="ChEBI" id="CHEBI:33019"/>
        <dbReference type="ChEBI" id="CHEBI:37563"/>
        <dbReference type="ChEBI" id="CHEBI:58332"/>
        <dbReference type="ChEBI" id="CHEBI:58608"/>
        <dbReference type="EC" id="2.7.7.41"/>
    </reaction>
</comment>
<feature type="transmembrane region" description="Helical" evidence="19">
    <location>
        <begin position="221"/>
        <end position="243"/>
    </location>
</feature>
<evidence type="ECO:0000256" key="8">
    <source>
        <dbReference type="ARBA" id="ARBA00022475"/>
    </source>
</evidence>
<proteinExistence type="inferred from homology"/>
<evidence type="ECO:0000256" key="3">
    <source>
        <dbReference type="ARBA" id="ARBA00005119"/>
    </source>
</evidence>
<keyword evidence="13 19" id="KW-1133">Transmembrane helix</keyword>
<dbReference type="Proteomes" id="UP000252477">
    <property type="component" value="Chromosome"/>
</dbReference>
<dbReference type="GO" id="GO:0005886">
    <property type="term" value="C:plasma membrane"/>
    <property type="evidence" value="ECO:0007669"/>
    <property type="project" value="UniProtKB-SubCell"/>
</dbReference>
<evidence type="ECO:0000256" key="9">
    <source>
        <dbReference type="ARBA" id="ARBA00022516"/>
    </source>
</evidence>
<dbReference type="PANTHER" id="PTHR46382">
    <property type="entry name" value="PHOSPHATIDATE CYTIDYLYLTRANSFERASE"/>
    <property type="match status" value="1"/>
</dbReference>
<evidence type="ECO:0000256" key="13">
    <source>
        <dbReference type="ARBA" id="ARBA00022989"/>
    </source>
</evidence>
<evidence type="ECO:0000256" key="15">
    <source>
        <dbReference type="ARBA" id="ARBA00023136"/>
    </source>
</evidence>
<evidence type="ECO:0000256" key="4">
    <source>
        <dbReference type="ARBA" id="ARBA00005189"/>
    </source>
</evidence>
<feature type="transmembrane region" description="Helical" evidence="19">
    <location>
        <begin position="12"/>
        <end position="28"/>
    </location>
</feature>
<dbReference type="GO" id="GO:0016024">
    <property type="term" value="P:CDP-diacylglycerol biosynthetic process"/>
    <property type="evidence" value="ECO:0007669"/>
    <property type="project" value="UniProtKB-UniPathway"/>
</dbReference>
<organism evidence="20 21">
    <name type="scientific">[Mycoplasma] phocae</name>
    <dbReference type="NCBI Taxonomy" id="142651"/>
    <lineage>
        <taxon>Bacteria</taxon>
        <taxon>Bacillati</taxon>
        <taxon>Mycoplasmatota</taxon>
        <taxon>Mycoplasmoidales</taxon>
        <taxon>Metamycoplasmataceae</taxon>
        <taxon>Metamycoplasma</taxon>
    </lineage>
</organism>
<feature type="transmembrane region" description="Helical" evidence="19">
    <location>
        <begin position="180"/>
        <end position="200"/>
    </location>
</feature>
<feature type="transmembrane region" description="Helical" evidence="19">
    <location>
        <begin position="121"/>
        <end position="141"/>
    </location>
</feature>
<feature type="transmembrane region" description="Helical" evidence="19">
    <location>
        <begin position="255"/>
        <end position="278"/>
    </location>
</feature>
<keyword evidence="12 18" id="KW-0548">Nucleotidyltransferase</keyword>
<keyword evidence="11 18" id="KW-0812">Transmembrane</keyword>
<evidence type="ECO:0000256" key="6">
    <source>
        <dbReference type="ARBA" id="ARBA00012487"/>
    </source>
</evidence>
<evidence type="ECO:0000256" key="11">
    <source>
        <dbReference type="ARBA" id="ARBA00022692"/>
    </source>
</evidence>
<reference evidence="20 21" key="1">
    <citation type="submission" date="2018-05" db="EMBL/GenBank/DDBJ databases">
        <title>Annotation of the Mycoplasma phocidae genome.</title>
        <authorList>
            <person name="Brown D.R."/>
            <person name="Kutish G.F."/>
            <person name="Frasca S.Jr."/>
        </authorList>
    </citation>
    <scope>NUCLEOTIDE SEQUENCE [LARGE SCALE GENOMIC DNA]</scope>
    <source>
        <strain evidence="20 21">105</strain>
    </source>
</reference>